<evidence type="ECO:0000313" key="2">
    <source>
        <dbReference type="EMBL" id="KUL36651.1"/>
    </source>
</evidence>
<name>A0A0X3UVY4_9ACTN</name>
<keyword evidence="1" id="KW-0812">Transmembrane</keyword>
<comment type="caution">
    <text evidence="2">The sequence shown here is derived from an EMBL/GenBank/DDBJ whole genome shotgun (WGS) entry which is preliminary data.</text>
</comment>
<feature type="transmembrane region" description="Helical" evidence="1">
    <location>
        <begin position="21"/>
        <end position="40"/>
    </location>
</feature>
<evidence type="ECO:0000256" key="1">
    <source>
        <dbReference type="SAM" id="Phobius"/>
    </source>
</evidence>
<keyword evidence="1" id="KW-0472">Membrane</keyword>
<sequence length="187" mass="19845">MLTRLLRRLSRIPTVVRRATVVPFLVRCGIALCGILALVVSWPGELLASQFVGLLVLFVLWPAFAPRGRGATFAALVVVGGWLLDTAGYDSRVALWRVIAIATLLYLGHTLTALAAVLPYDAVVNLDVPGLWLGRALIVVLISAVLTVLALGLTRDLGGEAFQVATLVGLAAATGVTILLARLTRRT</sequence>
<dbReference type="RefSeq" id="WP_067688720.1">
    <property type="nucleotide sequence ID" value="NZ_LLZH01000085.1"/>
</dbReference>
<dbReference type="AlphaFoldDB" id="A0A0X3UVY4"/>
<evidence type="ECO:0000313" key="3">
    <source>
        <dbReference type="Proteomes" id="UP000053244"/>
    </source>
</evidence>
<proteinExistence type="predicted"/>
<keyword evidence="3" id="KW-1185">Reference proteome</keyword>
<reference evidence="2 3" key="1">
    <citation type="submission" date="2015-10" db="EMBL/GenBank/DDBJ databases">
        <authorList>
            <person name="Gilbert D.G."/>
        </authorList>
    </citation>
    <scope>NUCLEOTIDE SEQUENCE [LARGE SCALE GENOMIC DNA]</scope>
    <source>
        <strain evidence="2 3">NRRL B-16712</strain>
    </source>
</reference>
<organism evidence="2 3">
    <name type="scientific">Actinoplanes awajinensis subsp. mycoplanecinus</name>
    <dbReference type="NCBI Taxonomy" id="135947"/>
    <lineage>
        <taxon>Bacteria</taxon>
        <taxon>Bacillati</taxon>
        <taxon>Actinomycetota</taxon>
        <taxon>Actinomycetes</taxon>
        <taxon>Micromonosporales</taxon>
        <taxon>Micromonosporaceae</taxon>
        <taxon>Actinoplanes</taxon>
    </lineage>
</organism>
<accession>A0A0X3UVY4</accession>
<dbReference type="Proteomes" id="UP000053244">
    <property type="component" value="Unassembled WGS sequence"/>
</dbReference>
<dbReference type="EMBL" id="LLZH01000085">
    <property type="protein sequence ID" value="KUL36651.1"/>
    <property type="molecule type" value="Genomic_DNA"/>
</dbReference>
<gene>
    <name evidence="2" type="ORF">ADL15_12480</name>
</gene>
<feature type="transmembrane region" description="Helical" evidence="1">
    <location>
        <begin position="46"/>
        <end position="64"/>
    </location>
</feature>
<keyword evidence="1" id="KW-1133">Transmembrane helix</keyword>
<dbReference type="OrthoDB" id="3405526at2"/>
<protein>
    <submittedName>
        <fullName evidence="2">Uncharacterized protein</fullName>
    </submittedName>
</protein>
<feature type="transmembrane region" description="Helical" evidence="1">
    <location>
        <begin position="95"/>
        <end position="120"/>
    </location>
</feature>
<feature type="transmembrane region" description="Helical" evidence="1">
    <location>
        <begin position="71"/>
        <end position="89"/>
    </location>
</feature>
<feature type="transmembrane region" description="Helical" evidence="1">
    <location>
        <begin position="161"/>
        <end position="181"/>
    </location>
</feature>
<feature type="transmembrane region" description="Helical" evidence="1">
    <location>
        <begin position="132"/>
        <end position="155"/>
    </location>
</feature>